<evidence type="ECO:0000259" key="7">
    <source>
        <dbReference type="Pfam" id="PF07195"/>
    </source>
</evidence>
<dbReference type="GO" id="GO:0009421">
    <property type="term" value="C:bacterial-type flagellum filament cap"/>
    <property type="evidence" value="ECO:0007669"/>
    <property type="project" value="InterPro"/>
</dbReference>
<feature type="domain" description="Flagellar hook-associated protein 2 N-terminal" evidence="6">
    <location>
        <begin position="10"/>
        <end position="106"/>
    </location>
</feature>
<proteinExistence type="inferred from homology"/>
<dbReference type="Pfam" id="PF07195">
    <property type="entry name" value="FliD_C"/>
    <property type="match status" value="1"/>
</dbReference>
<accession>A0A2K4ZAQ1</accession>
<dbReference type="InterPro" id="IPR010809">
    <property type="entry name" value="FliD_C"/>
</dbReference>
<comment type="function">
    <text evidence="5">Required for morphogenesis and for the elongation of the flagellar filament by facilitating polymerization of the flagellin monomers at the tip of growing filament. Forms a capping structure, which prevents flagellin subunits (transported through the central channel of the flagellum) from leaking out without polymerization at the distal end.</text>
</comment>
<keyword evidence="8" id="KW-0966">Cell projection</keyword>
<dbReference type="OrthoDB" id="9776025at2"/>
<dbReference type="PANTHER" id="PTHR30288">
    <property type="entry name" value="FLAGELLAR CAP/ASSEMBLY PROTEIN FLID"/>
    <property type="match status" value="1"/>
</dbReference>
<reference evidence="8 9" key="1">
    <citation type="submission" date="2018-01" db="EMBL/GenBank/DDBJ databases">
        <authorList>
            <person name="Gaut B.S."/>
            <person name="Morton B.R."/>
            <person name="Clegg M.T."/>
            <person name="Duvall M.R."/>
        </authorList>
    </citation>
    <scope>NUCLEOTIDE SEQUENCE [LARGE SCALE GENOMIC DNA]</scope>
    <source>
        <strain evidence="8">GP69</strain>
    </source>
</reference>
<keyword evidence="4 5" id="KW-0975">Bacterial flagellum</keyword>
<dbReference type="GO" id="GO:0007155">
    <property type="term" value="P:cell adhesion"/>
    <property type="evidence" value="ECO:0007669"/>
    <property type="project" value="InterPro"/>
</dbReference>
<evidence type="ECO:0000256" key="1">
    <source>
        <dbReference type="ARBA" id="ARBA00009764"/>
    </source>
</evidence>
<dbReference type="InterPro" id="IPR003481">
    <property type="entry name" value="FliD_N"/>
</dbReference>
<evidence type="ECO:0000256" key="2">
    <source>
        <dbReference type="ARBA" id="ARBA00011255"/>
    </source>
</evidence>
<evidence type="ECO:0000256" key="4">
    <source>
        <dbReference type="ARBA" id="ARBA00023143"/>
    </source>
</evidence>
<comment type="subcellular location">
    <subcellularLocation>
        <location evidence="5">Secreted</location>
    </subcellularLocation>
    <subcellularLocation>
        <location evidence="5">Bacterial flagellum</location>
    </subcellularLocation>
</comment>
<evidence type="ECO:0000256" key="3">
    <source>
        <dbReference type="ARBA" id="ARBA00023054"/>
    </source>
</evidence>
<keyword evidence="8" id="KW-0969">Cilium</keyword>
<keyword evidence="8" id="KW-0282">Flagellum</keyword>
<evidence type="ECO:0000313" key="9">
    <source>
        <dbReference type="Proteomes" id="UP000236311"/>
    </source>
</evidence>
<keyword evidence="9" id="KW-1185">Reference proteome</keyword>
<keyword evidence="5" id="KW-0964">Secreted</keyword>
<evidence type="ECO:0000259" key="6">
    <source>
        <dbReference type="Pfam" id="PF02465"/>
    </source>
</evidence>
<gene>
    <name evidence="8" type="ORF">AMURIS_00250</name>
</gene>
<dbReference type="EMBL" id="OFSM01000001">
    <property type="protein sequence ID" value="SOY27546.1"/>
    <property type="molecule type" value="Genomic_DNA"/>
</dbReference>
<sequence>MPMRLSGLMSGMDTESIISQLVEAKKTKVTKAVKAQKTLKYKQDAWKPLNTQIKNFYLKTLSNMRYEGSFVKKTTKVSNSSIVSVITGESAMNGVQSLKVNQLARSGYLTGGKMELIPGAEKRDENGEIISDKVTADTKLSELGFDLSGSTGTINVQSADGLTPIKVDGSTTVGSFVSALKSAGLNANFDAANERIYVTSKGSGAANEFEITAGDSSGRAALEKLGLSYGTGAENSIASKKEKLFKSLKELADSDSGLEADLKNKKLEVKDSSGNSHEVSVYDFLADQASISPQWTVDDIDDSDILTIVRDVQIYANDNKASISGDLNTKLDAWVEDAVDVVKDMRRFAETKKTAAADAEIELNGATYTSTSNSFNINGLTLTVNSTTAPGEEVTITTQDDTDGIYDMIKNFFKEYNTMINQMDKLYNADSAKGYEPLTDEEKEAMSDSAIEEWENKIKESILRKDSSLGTISSTLKTLMMEPVEVDGKKMYLSSFGIGTLNYFTAPENEKNAYHIDGDSDDAETSGNADKLKTMIANDPDTVVKFFTGLANKVFDEVGKVMEGDEYSSMYSVYDDKKMQEEYDDYTVKIKELEKKLADYEDKWYAKFAAMETALAKMQSNASAVTSLLGG</sequence>
<feature type="coiled-coil region" evidence="5">
    <location>
        <begin position="576"/>
        <end position="603"/>
    </location>
</feature>
<dbReference type="InterPro" id="IPR040026">
    <property type="entry name" value="FliD"/>
</dbReference>
<comment type="similarity">
    <text evidence="1 5">Belongs to the FliD family.</text>
</comment>
<evidence type="ECO:0000256" key="5">
    <source>
        <dbReference type="RuleBase" id="RU362066"/>
    </source>
</evidence>
<name>A0A2K4ZAQ1_9FIRM</name>
<comment type="subunit">
    <text evidence="2 5">Homopentamer.</text>
</comment>
<dbReference type="AlphaFoldDB" id="A0A2K4ZAQ1"/>
<keyword evidence="3 5" id="KW-0175">Coiled coil</keyword>
<protein>
    <recommendedName>
        <fullName evidence="5">Flagellar hook-associated protein 2</fullName>
        <shortName evidence="5">HAP2</shortName>
    </recommendedName>
    <alternativeName>
        <fullName evidence="5">Flagellar cap protein</fullName>
    </alternativeName>
</protein>
<feature type="domain" description="Flagellar hook-associated protein 2 C-terminal" evidence="7">
    <location>
        <begin position="356"/>
        <end position="620"/>
    </location>
</feature>
<dbReference type="GO" id="GO:0009424">
    <property type="term" value="C:bacterial-type flagellum hook"/>
    <property type="evidence" value="ECO:0007669"/>
    <property type="project" value="UniProtKB-UniRule"/>
</dbReference>
<dbReference type="PANTHER" id="PTHR30288:SF0">
    <property type="entry name" value="FLAGELLAR HOOK-ASSOCIATED PROTEIN 2"/>
    <property type="match status" value="1"/>
</dbReference>
<evidence type="ECO:0000313" key="8">
    <source>
        <dbReference type="EMBL" id="SOY27546.1"/>
    </source>
</evidence>
<dbReference type="GO" id="GO:0005576">
    <property type="term" value="C:extracellular region"/>
    <property type="evidence" value="ECO:0007669"/>
    <property type="project" value="UniProtKB-SubCell"/>
</dbReference>
<organism evidence="8 9">
    <name type="scientific">Acetatifactor muris</name>
    <dbReference type="NCBI Taxonomy" id="879566"/>
    <lineage>
        <taxon>Bacteria</taxon>
        <taxon>Bacillati</taxon>
        <taxon>Bacillota</taxon>
        <taxon>Clostridia</taxon>
        <taxon>Lachnospirales</taxon>
        <taxon>Lachnospiraceae</taxon>
        <taxon>Acetatifactor</taxon>
    </lineage>
</organism>
<dbReference type="Proteomes" id="UP000236311">
    <property type="component" value="Unassembled WGS sequence"/>
</dbReference>
<dbReference type="RefSeq" id="WP_103237659.1">
    <property type="nucleotide sequence ID" value="NZ_JANJZD010000016.1"/>
</dbReference>
<dbReference type="GO" id="GO:0071973">
    <property type="term" value="P:bacterial-type flagellum-dependent cell motility"/>
    <property type="evidence" value="ECO:0007669"/>
    <property type="project" value="TreeGrafter"/>
</dbReference>
<dbReference type="Pfam" id="PF02465">
    <property type="entry name" value="FliD_N"/>
    <property type="match status" value="1"/>
</dbReference>